<keyword evidence="8" id="KW-0963">Cytoplasm</keyword>
<evidence type="ECO:0000256" key="2">
    <source>
        <dbReference type="ARBA" id="ARBA00010219"/>
    </source>
</evidence>
<dbReference type="Gene3D" id="3.10.310.10">
    <property type="entry name" value="Diaminopimelate Epimerase, Chain A, domain 1"/>
    <property type="match status" value="2"/>
</dbReference>
<proteinExistence type="inferred from homology"/>
<evidence type="ECO:0000256" key="9">
    <source>
        <dbReference type="PROSITE-ProRule" id="PRU10125"/>
    </source>
</evidence>
<comment type="catalytic activity">
    <reaction evidence="7 8">
        <text>(2S,6S)-2,6-diaminopimelate = meso-2,6-diaminopimelate</text>
        <dbReference type="Rhea" id="RHEA:15393"/>
        <dbReference type="ChEBI" id="CHEBI:57609"/>
        <dbReference type="ChEBI" id="CHEBI:57791"/>
        <dbReference type="EC" id="5.1.1.7"/>
    </reaction>
</comment>
<evidence type="ECO:0000256" key="6">
    <source>
        <dbReference type="ARBA" id="ARBA00023235"/>
    </source>
</evidence>
<dbReference type="UniPathway" id="UPA00034">
    <property type="reaction ID" value="UER00025"/>
</dbReference>
<evidence type="ECO:0000256" key="3">
    <source>
        <dbReference type="ARBA" id="ARBA00013080"/>
    </source>
</evidence>
<feature type="binding site" evidence="8">
    <location>
        <begin position="78"/>
        <end position="79"/>
    </location>
    <ligand>
        <name>substrate</name>
    </ligand>
</feature>
<protein>
    <recommendedName>
        <fullName evidence="3 8">Diaminopimelate epimerase</fullName>
        <shortName evidence="8">DAP epimerase</shortName>
        <ecNumber evidence="3 8">5.1.1.7</ecNumber>
    </recommendedName>
    <alternativeName>
        <fullName evidence="8">PLP-independent amino acid racemase</fullName>
    </alternativeName>
</protein>
<keyword evidence="5 8" id="KW-0457">Lysine biosynthesis</keyword>
<dbReference type="EC" id="5.1.1.7" evidence="3 8"/>
<comment type="function">
    <text evidence="8">Catalyzes the stereoinversion of LL-2,6-diaminopimelate (L,L-DAP) to meso-diaminopimelate (meso-DAP), a precursor of L-lysine and an essential component of the bacterial peptidoglycan.</text>
</comment>
<feature type="binding site" evidence="8">
    <location>
        <position position="68"/>
    </location>
    <ligand>
        <name>substrate</name>
    </ligand>
</feature>
<organism evidence="10 11">
    <name type="scientific">Bacillus yapensis</name>
    <dbReference type="NCBI Taxonomy" id="2492960"/>
    <lineage>
        <taxon>Bacteria</taxon>
        <taxon>Bacillati</taxon>
        <taxon>Bacillota</taxon>
        <taxon>Bacilli</taxon>
        <taxon>Bacillales</taxon>
        <taxon>Bacillaceae</taxon>
        <taxon>Bacillus</taxon>
    </lineage>
</organism>
<evidence type="ECO:0000256" key="5">
    <source>
        <dbReference type="ARBA" id="ARBA00023154"/>
    </source>
</evidence>
<dbReference type="GO" id="GO:0008837">
    <property type="term" value="F:diaminopimelate epimerase activity"/>
    <property type="evidence" value="ECO:0007669"/>
    <property type="project" value="UniProtKB-UniRule"/>
</dbReference>
<dbReference type="HAMAP" id="MF_00197">
    <property type="entry name" value="DAP_epimerase"/>
    <property type="match status" value="1"/>
</dbReference>
<dbReference type="NCBIfam" id="TIGR00652">
    <property type="entry name" value="DapF"/>
    <property type="match status" value="1"/>
</dbReference>
<comment type="caution">
    <text evidence="8">Lacks conserved residue(s) required for the propagation of feature annotation.</text>
</comment>
<dbReference type="GO" id="GO:0005829">
    <property type="term" value="C:cytosol"/>
    <property type="evidence" value="ECO:0007669"/>
    <property type="project" value="TreeGrafter"/>
</dbReference>
<dbReference type="PANTHER" id="PTHR31689">
    <property type="entry name" value="DIAMINOPIMELATE EPIMERASE, CHLOROPLASTIC"/>
    <property type="match status" value="1"/>
</dbReference>
<evidence type="ECO:0000313" key="11">
    <source>
        <dbReference type="Proteomes" id="UP000271374"/>
    </source>
</evidence>
<evidence type="ECO:0000256" key="4">
    <source>
        <dbReference type="ARBA" id="ARBA00022605"/>
    </source>
</evidence>
<comment type="similarity">
    <text evidence="2 8">Belongs to the diaminopimelate epimerase family.</text>
</comment>
<comment type="subunit">
    <text evidence="8">Homodimer.</text>
</comment>
<dbReference type="RefSeq" id="WP_126408932.1">
    <property type="nucleotide sequence ID" value="NZ_RXNT01000009.1"/>
</dbReference>
<keyword evidence="4 8" id="KW-0028">Amino-acid biosynthesis</keyword>
<keyword evidence="11" id="KW-1185">Reference proteome</keyword>
<dbReference type="EMBL" id="RXNT01000009">
    <property type="protein sequence ID" value="RTR31039.1"/>
    <property type="molecule type" value="Genomic_DNA"/>
</dbReference>
<gene>
    <name evidence="8" type="primary">dapF</name>
    <name evidence="10" type="ORF">EKG37_12105</name>
</gene>
<dbReference type="PANTHER" id="PTHR31689:SF0">
    <property type="entry name" value="DIAMINOPIMELATE EPIMERASE"/>
    <property type="match status" value="1"/>
</dbReference>
<comment type="pathway">
    <text evidence="1 8">Amino-acid biosynthesis; L-lysine biosynthesis via DAP pathway; DL-2,6-diaminopimelate from LL-2,6-diaminopimelate: step 1/1.</text>
</comment>
<comment type="caution">
    <text evidence="10">The sequence shown here is derived from an EMBL/GenBank/DDBJ whole genome shotgun (WGS) entry which is preliminary data.</text>
</comment>
<feature type="binding site" evidence="8">
    <location>
        <position position="13"/>
    </location>
    <ligand>
        <name>substrate</name>
    </ligand>
</feature>
<reference evidence="10 11" key="1">
    <citation type="submission" date="2018-12" db="EMBL/GenBank/DDBJ databases">
        <title>Bacillus yapensis draft genome sequence.</title>
        <authorList>
            <person name="Yu L."/>
            <person name="Xu X."/>
            <person name="Tang X."/>
        </authorList>
    </citation>
    <scope>NUCLEOTIDE SEQUENCE [LARGE SCALE GENOMIC DNA]</scope>
    <source>
        <strain evidence="10 11">XXST-01</strain>
    </source>
</reference>
<dbReference type="InterPro" id="IPR001653">
    <property type="entry name" value="DAP_epimerase_DapF"/>
</dbReference>
<dbReference type="OrthoDB" id="9805408at2"/>
<feature type="active site" description="Proton donor" evidence="8">
    <location>
        <position position="77"/>
    </location>
</feature>
<feature type="binding site" evidence="8">
    <location>
        <begin position="219"/>
        <end position="220"/>
    </location>
    <ligand>
        <name>substrate</name>
    </ligand>
</feature>
<feature type="site" description="Could be important to modulate the pK values of the two catalytic cysteine residues" evidence="8">
    <location>
        <position position="167"/>
    </location>
</feature>
<sequence>MELEIIKCHGSGNDFLLIDEISNHYSFTEKQRRELTIALCNRETELGADGILFVMNSDKADGRMRVFNSDGSEASMCGNGLRCVARYVCELKDMSEAVIETMKADLAVRKDEDIFPEIPTYLVEISPVSFNVKDLPLQIDKDTLLNEEIPSLSEELAFTALAVPNPHLITIVDNEVIRSDVQKEISQYVNGPNELFPDGVNVSFVKALKPGQIYVRTFERGVGFTNACGTAMSASTLVSCLNGLNEIEEPVEVFNNGGKVRCVAHKENDTYKIDLIGNATYVNQTKVQVDLDAPEKFTCSAKEEFVQETKQYAKLQEEVKGFLNEALNA</sequence>
<dbReference type="Pfam" id="PF01678">
    <property type="entry name" value="DAP_epimerase"/>
    <property type="match status" value="2"/>
</dbReference>
<evidence type="ECO:0000256" key="8">
    <source>
        <dbReference type="HAMAP-Rule" id="MF_00197"/>
    </source>
</evidence>
<evidence type="ECO:0000256" key="1">
    <source>
        <dbReference type="ARBA" id="ARBA00005196"/>
    </source>
</evidence>
<feature type="active site" evidence="9">
    <location>
        <position position="77"/>
    </location>
</feature>
<keyword evidence="6 8" id="KW-0413">Isomerase</keyword>
<feature type="active site" description="Proton acceptor" evidence="8">
    <location>
        <position position="228"/>
    </location>
</feature>
<feature type="binding site" evidence="8">
    <location>
        <position position="201"/>
    </location>
    <ligand>
        <name>substrate</name>
    </ligand>
</feature>
<feature type="binding site" evidence="8">
    <location>
        <begin position="229"/>
        <end position="230"/>
    </location>
    <ligand>
        <name>substrate</name>
    </ligand>
</feature>
<feature type="site" description="Could be important to modulate the pK values of the two catalytic cysteine residues" evidence="8">
    <location>
        <position position="219"/>
    </location>
</feature>
<dbReference type="InterPro" id="IPR018510">
    <property type="entry name" value="DAP_epimerase_AS"/>
</dbReference>
<dbReference type="Proteomes" id="UP000271374">
    <property type="component" value="Unassembled WGS sequence"/>
</dbReference>
<dbReference type="GO" id="GO:0009089">
    <property type="term" value="P:lysine biosynthetic process via diaminopimelate"/>
    <property type="evidence" value="ECO:0007669"/>
    <property type="project" value="UniProtKB-UniRule"/>
</dbReference>
<evidence type="ECO:0000313" key="10">
    <source>
        <dbReference type="EMBL" id="RTR31039.1"/>
    </source>
</evidence>
<feature type="binding site" evidence="8">
    <location>
        <position position="165"/>
    </location>
    <ligand>
        <name>substrate</name>
    </ligand>
</feature>
<dbReference type="SUPFAM" id="SSF54506">
    <property type="entry name" value="Diaminopimelate epimerase-like"/>
    <property type="match status" value="2"/>
</dbReference>
<dbReference type="AlphaFoldDB" id="A0A3S0IF14"/>
<evidence type="ECO:0000256" key="7">
    <source>
        <dbReference type="ARBA" id="ARBA00051712"/>
    </source>
</evidence>
<dbReference type="PROSITE" id="PS01326">
    <property type="entry name" value="DAP_EPIMERASE"/>
    <property type="match status" value="1"/>
</dbReference>
<accession>A0A3S0IF14</accession>
<comment type="subcellular location">
    <subcellularLocation>
        <location evidence="8">Cytoplasm</location>
    </subcellularLocation>
</comment>
<name>A0A3S0IF14_9BACI</name>